<protein>
    <submittedName>
        <fullName evidence="1">Uncharacterized protein</fullName>
    </submittedName>
</protein>
<proteinExistence type="predicted"/>
<name>A0A858MTE9_9CAUD</name>
<dbReference type="EMBL" id="MT234342">
    <property type="protein sequence ID" value="QIW87869.1"/>
    <property type="molecule type" value="Genomic_DNA"/>
</dbReference>
<organism evidence="1 2">
    <name type="scientific">Agrobacterium phage OLIVR5</name>
    <dbReference type="NCBI Taxonomy" id="2723773"/>
    <lineage>
        <taxon>Viruses</taxon>
        <taxon>Duplodnaviria</taxon>
        <taxon>Heunggongvirae</taxon>
        <taxon>Uroviricota</taxon>
        <taxon>Caudoviricetes</taxon>
        <taxon>Pootjesviridae</taxon>
        <taxon>Heverleevirus</taxon>
        <taxon>Heverleevirus OLIVR5</taxon>
    </lineage>
</organism>
<evidence type="ECO:0000313" key="1">
    <source>
        <dbReference type="EMBL" id="QIW87869.1"/>
    </source>
</evidence>
<sequence>MTSSYLFYKSLKLNPKRGQRLSNLTSIIIFSLPME</sequence>
<reference evidence="1 2" key="1">
    <citation type="submission" date="2020-03" db="EMBL/GenBank/DDBJ databases">
        <authorList>
            <person name="Holtappels D."/>
            <person name="Bomans J.P.J."/>
            <person name="Lavigne R."/>
            <person name="Wagemans J."/>
        </authorList>
    </citation>
    <scope>NUCLEOTIDE SEQUENCE [LARGE SCALE GENOMIC DNA]</scope>
    <source>
        <strain evidence="1 2">OLIVR5</strain>
    </source>
</reference>
<dbReference type="Proteomes" id="UP000671873">
    <property type="component" value="Segment"/>
</dbReference>
<keyword evidence="2" id="KW-1185">Reference proteome</keyword>
<accession>A0A858MTE9</accession>
<gene>
    <name evidence="1" type="ORF">Ab1vBOLIVR5_gp221c</name>
</gene>
<evidence type="ECO:0000313" key="2">
    <source>
        <dbReference type="Proteomes" id="UP000671873"/>
    </source>
</evidence>